<dbReference type="Pfam" id="PF03104">
    <property type="entry name" value="DNA_pol_B_exo1"/>
    <property type="match status" value="1"/>
</dbReference>
<sequence>MTLEEVIGYPRGSNLTIMNVFYQRPTRNEATGRFDRDFAIIIFKNNETGKKEFRVYYEPEYTWYLLKKEYQTDYNLHFIEREKVDPVTCKYKDIKKSIAVETGNEDLYKQNMYSGNYRMNDAFFAHPRAFSADMNILNYIRSVFAELYQNPVCNIDILFFDIESDIINALNPDVITIGECPVNAITAYFTKTNTLYNFILRNPNNPQIKELEDGMKEDFNKYTEEVRDFIEYDLGSKEKVSKYKLDNVGLSTGFFDTEAEMIIAFFNLVHELSPDIAAAYNIAYDLPSLIARLEANNIDPKDLICDQDIPIKFCEYFVDEKNQNDPQERGDYSFISSRTVYLDQMVSYASRRKGQKAIDSYALDFVGGLECGVRKLDYHDITTDIGKLPYIDFHTFWLYNIIDVVVQACIEAQTEDFKYMFNNVIEMNTPYQKIFRQTNYLSTKGAEFYKHHEGVIMGNNVNRFGKKPTEKFAGAFVAEATKISNKNRVKANGIYISKFNNGNDFDYKRLYPSLMQEFNMAPNTQVGKIFIDDAPFQDPSYLKLSTGGTFTENLASYNYIEFCHRWVGLANVEECMQDINEFKQIADNRRSVVSLINPNRVIGIQRPIPEWVKNRVDGMIMRLGEKL</sequence>
<dbReference type="GO" id="GO:0003676">
    <property type="term" value="F:nucleic acid binding"/>
    <property type="evidence" value="ECO:0007669"/>
    <property type="project" value="InterPro"/>
</dbReference>
<dbReference type="PANTHER" id="PTHR10322">
    <property type="entry name" value="DNA POLYMERASE CATALYTIC SUBUNIT"/>
    <property type="match status" value="1"/>
</dbReference>
<proteinExistence type="predicted"/>
<dbReference type="PANTHER" id="PTHR10322:SF23">
    <property type="entry name" value="DNA POLYMERASE DELTA CATALYTIC SUBUNIT"/>
    <property type="match status" value="1"/>
</dbReference>
<name>A0A8S5PBN8_9CAUD</name>
<dbReference type="InterPro" id="IPR006133">
    <property type="entry name" value="DNA-dir_DNA_pol_B_exonuc"/>
</dbReference>
<dbReference type="SUPFAM" id="SSF53098">
    <property type="entry name" value="Ribonuclease H-like"/>
    <property type="match status" value="1"/>
</dbReference>
<dbReference type="EMBL" id="BK015387">
    <property type="protein sequence ID" value="DAE04386.1"/>
    <property type="molecule type" value="Genomic_DNA"/>
</dbReference>
<dbReference type="InterPro" id="IPR050240">
    <property type="entry name" value="DNA_pol_type-B"/>
</dbReference>
<organism evidence="2">
    <name type="scientific">Myoviridae sp. ctBrv3</name>
    <dbReference type="NCBI Taxonomy" id="2825047"/>
    <lineage>
        <taxon>Viruses</taxon>
        <taxon>Duplodnaviria</taxon>
        <taxon>Heunggongvirae</taxon>
        <taxon>Uroviricota</taxon>
        <taxon>Caudoviricetes</taxon>
    </lineage>
</organism>
<dbReference type="Gene3D" id="3.30.420.10">
    <property type="entry name" value="Ribonuclease H-like superfamily/Ribonuclease H"/>
    <property type="match status" value="1"/>
</dbReference>
<dbReference type="InterPro" id="IPR012337">
    <property type="entry name" value="RNaseH-like_sf"/>
</dbReference>
<protein>
    <submittedName>
        <fullName evidence="2">DNA polymerase</fullName>
    </submittedName>
</protein>
<dbReference type="GO" id="GO:0003887">
    <property type="term" value="F:DNA-directed DNA polymerase activity"/>
    <property type="evidence" value="ECO:0007669"/>
    <property type="project" value="TreeGrafter"/>
</dbReference>
<evidence type="ECO:0000259" key="1">
    <source>
        <dbReference type="Pfam" id="PF03104"/>
    </source>
</evidence>
<dbReference type="GO" id="GO:0006261">
    <property type="term" value="P:DNA-templated DNA replication"/>
    <property type="evidence" value="ECO:0007669"/>
    <property type="project" value="TreeGrafter"/>
</dbReference>
<evidence type="ECO:0000313" key="2">
    <source>
        <dbReference type="EMBL" id="DAE04386.1"/>
    </source>
</evidence>
<dbReference type="InterPro" id="IPR036397">
    <property type="entry name" value="RNaseH_sf"/>
</dbReference>
<accession>A0A8S5PBN8</accession>
<feature type="domain" description="DNA-directed DNA polymerase family B exonuclease" evidence="1">
    <location>
        <begin position="153"/>
        <end position="348"/>
    </location>
</feature>
<reference evidence="2" key="1">
    <citation type="journal article" date="2021" name="Proc. Natl. Acad. Sci. U.S.A.">
        <title>A Catalog of Tens of Thousands of Viruses from Human Metagenomes Reveals Hidden Associations with Chronic Diseases.</title>
        <authorList>
            <person name="Tisza M.J."/>
            <person name="Buck C.B."/>
        </authorList>
    </citation>
    <scope>NUCLEOTIDE SEQUENCE</scope>
    <source>
        <strain evidence="2">CtBrv3</strain>
    </source>
</reference>